<feature type="binding site" evidence="4">
    <location>
        <position position="164"/>
    </location>
    <ligand>
        <name>(3S)-3-hydroxy-3-methylglutaryl-CoA</name>
        <dbReference type="ChEBI" id="CHEBI:43074"/>
    </ligand>
</feature>
<dbReference type="STRING" id="2309.CF15_01770"/>
<dbReference type="RefSeq" id="WP_058370261.1">
    <property type="nucleotide sequence ID" value="NZ_LNTB01000001.1"/>
</dbReference>
<dbReference type="Pfam" id="PF08541">
    <property type="entry name" value="ACP_syn_III_C"/>
    <property type="match status" value="1"/>
</dbReference>
<feature type="active site" description="Proton donor/acceptor" evidence="4">
    <location>
        <position position="91"/>
    </location>
</feature>
<protein>
    <recommendedName>
        <fullName evidence="4">Hydroxymethylglutaryl-CoA synthase</fullName>
        <shortName evidence="4">HMG-CoA synthase</shortName>
        <shortName evidence="4">HMGCS</shortName>
        <ecNumber evidence="4">2.3.3.10</ecNumber>
    </recommendedName>
</protein>
<feature type="binding site" evidence="4">
    <location>
        <position position="213"/>
    </location>
    <ligand>
        <name>(3S)-3-hydroxy-3-methylglutaryl-CoA</name>
        <dbReference type="ChEBI" id="CHEBI:43074"/>
    </ligand>
</feature>
<comment type="function">
    <text evidence="4">Catalyzes the condensation of acetyl-CoA with acetoacetyl-CoA to form 3-hydroxy-3-methylglutaryl-CoA (HMG-CoA). Functions in the mevalonate (MVA) pathway leading to isopentenyl diphosphate (IPP), a key precursor for the biosynthesis of isoprenoid compounds that are building blocks of archaeal membrane lipids.</text>
</comment>
<comment type="caution">
    <text evidence="4">Lacks conserved residue(s) required for the propagation of feature annotation.</text>
</comment>
<reference evidence="6 7" key="1">
    <citation type="submission" date="2015-11" db="EMBL/GenBank/DDBJ databases">
        <title>Genome sequence of Pyrodictium occultum PL-19, a marine hyperthermophilic archaeon isolated from Volcano, Italy.</title>
        <authorList>
            <person name="Utturkar S."/>
            <person name="Huber H."/>
            <person name="Leptihn S."/>
            <person name="Brown S."/>
            <person name="Stetter K.O."/>
            <person name="Podar M."/>
        </authorList>
    </citation>
    <scope>NUCLEOTIDE SEQUENCE [LARGE SCALE GENOMIC DNA]</scope>
    <source>
        <strain evidence="6 7">PL-19</strain>
    </source>
</reference>
<dbReference type="HAMAP" id="MF_01409">
    <property type="entry name" value="HMG_CoA_synth_arch"/>
    <property type="match status" value="1"/>
</dbReference>
<feature type="active site" description="Acyl-thioester intermediate" evidence="4">
    <location>
        <position position="123"/>
    </location>
</feature>
<dbReference type="CDD" id="cd00827">
    <property type="entry name" value="init_cond_enzymes"/>
    <property type="match status" value="1"/>
</dbReference>
<dbReference type="Gene3D" id="3.40.47.10">
    <property type="match status" value="1"/>
</dbReference>
<accession>A0A0V8RUC9</accession>
<evidence type="ECO:0000256" key="1">
    <source>
        <dbReference type="ARBA" id="ARBA00022679"/>
    </source>
</evidence>
<feature type="binding site" evidence="4">
    <location>
        <position position="40"/>
    </location>
    <ligand>
        <name>(3S)-3-hydroxy-3-methylglutaryl-CoA</name>
        <dbReference type="ChEBI" id="CHEBI:43074"/>
    </ligand>
</feature>
<dbReference type="PANTHER" id="PTHR34069">
    <property type="entry name" value="3-OXOACYL-[ACYL-CARRIER-PROTEIN] SYNTHASE 3"/>
    <property type="match status" value="1"/>
</dbReference>
<dbReference type="AlphaFoldDB" id="A0A0V8RUC9"/>
<dbReference type="InterPro" id="IPR013747">
    <property type="entry name" value="ACP_syn_III_C"/>
</dbReference>
<comment type="caution">
    <text evidence="6">The sequence shown here is derived from an EMBL/GenBank/DDBJ whole genome shotgun (WGS) entry which is preliminary data.</text>
</comment>
<feature type="binding site" evidence="4">
    <location>
        <position position="123"/>
    </location>
    <ligand>
        <name>(3S)-3-hydroxy-3-methylglutaryl-CoA</name>
        <dbReference type="ChEBI" id="CHEBI:43074"/>
    </ligand>
</feature>
<comment type="subunit">
    <text evidence="4">Interacts with acetoacetyl-CoA thiolase that catalyzes the precedent step in the pathway and with a DUF35 protein. The acetoacetyl-CoA thiolase/HMG-CoA synthase complex channels the intermediate via a fused CoA-binding site, which allows for efficient coupling of the endergonic thiolase reaction with the exergonic HMGCS reaction.</text>
</comment>
<keyword evidence="1 4" id="KW-0808">Transferase</keyword>
<keyword evidence="2 4" id="KW-0414">Isoprene biosynthesis</keyword>
<keyword evidence="3 4" id="KW-0012">Acyltransferase</keyword>
<dbReference type="Proteomes" id="UP000053352">
    <property type="component" value="Unassembled WGS sequence"/>
</dbReference>
<dbReference type="NCBIfam" id="TIGR00748">
    <property type="entry name" value="HMG_CoA_syn_Arc"/>
    <property type="match status" value="1"/>
</dbReference>
<dbReference type="NCBIfam" id="NF003274">
    <property type="entry name" value="PRK04262.1"/>
    <property type="match status" value="1"/>
</dbReference>
<feature type="binding site" evidence="4">
    <location>
        <position position="251"/>
    </location>
    <ligand>
        <name>CoA</name>
        <dbReference type="ChEBI" id="CHEBI:57287"/>
        <note>ligand shared with acetoacetyl-CoA thiolase</note>
    </ligand>
</feature>
<dbReference type="EMBL" id="LNTB01000001">
    <property type="protein sequence ID" value="KSW11586.1"/>
    <property type="molecule type" value="Genomic_DNA"/>
</dbReference>
<evidence type="ECO:0000313" key="7">
    <source>
        <dbReference type="Proteomes" id="UP000053352"/>
    </source>
</evidence>
<evidence type="ECO:0000259" key="5">
    <source>
        <dbReference type="Pfam" id="PF08541"/>
    </source>
</evidence>
<feature type="binding site" evidence="4">
    <location>
        <position position="308"/>
    </location>
    <ligand>
        <name>(3S)-3-hydroxy-3-methylglutaryl-CoA</name>
        <dbReference type="ChEBI" id="CHEBI:43074"/>
    </ligand>
</feature>
<dbReference type="InterPro" id="IPR016039">
    <property type="entry name" value="Thiolase-like"/>
</dbReference>
<dbReference type="GO" id="GO:0044550">
    <property type="term" value="P:secondary metabolite biosynthetic process"/>
    <property type="evidence" value="ECO:0007669"/>
    <property type="project" value="TreeGrafter"/>
</dbReference>
<comment type="similarity">
    <text evidence="4">Belongs to the thiolase-like superfamily. Archaeal HMG-CoA synthase family.</text>
</comment>
<feature type="active site" description="Proton donor/acceptor" evidence="4">
    <location>
        <position position="246"/>
    </location>
</feature>
<organism evidence="6 7">
    <name type="scientific">Pyrodictium occultum</name>
    <dbReference type="NCBI Taxonomy" id="2309"/>
    <lineage>
        <taxon>Archaea</taxon>
        <taxon>Thermoproteota</taxon>
        <taxon>Thermoprotei</taxon>
        <taxon>Desulfurococcales</taxon>
        <taxon>Pyrodictiaceae</taxon>
        <taxon>Pyrodictium</taxon>
    </lineage>
</organism>
<dbReference type="GO" id="GO:0004421">
    <property type="term" value="F:hydroxymethylglutaryl-CoA synthase activity"/>
    <property type="evidence" value="ECO:0007669"/>
    <property type="project" value="UniProtKB-EC"/>
</dbReference>
<evidence type="ECO:0000313" key="6">
    <source>
        <dbReference type="EMBL" id="KSW11586.1"/>
    </source>
</evidence>
<evidence type="ECO:0000256" key="4">
    <source>
        <dbReference type="HAMAP-Rule" id="MF_01409"/>
    </source>
</evidence>
<name>A0A0V8RUC9_PYROC</name>
<dbReference type="GO" id="GO:0019287">
    <property type="term" value="P:isopentenyl diphosphate biosynthetic process, mevalonate pathway"/>
    <property type="evidence" value="ECO:0007669"/>
    <property type="project" value="UniProtKB-UniRule"/>
</dbReference>
<dbReference type="PANTHER" id="PTHR34069:SF2">
    <property type="entry name" value="BETA-KETOACYL-[ACYL-CARRIER-PROTEIN] SYNTHASE III"/>
    <property type="match status" value="1"/>
</dbReference>
<dbReference type="SUPFAM" id="SSF53901">
    <property type="entry name" value="Thiolase-like"/>
    <property type="match status" value="1"/>
</dbReference>
<feature type="domain" description="Beta-ketoacyl-[acyl-carrier-protein] synthase III C-terminal" evidence="5">
    <location>
        <begin position="230"/>
        <end position="310"/>
    </location>
</feature>
<dbReference type="OrthoDB" id="5812at2157"/>
<evidence type="ECO:0000256" key="2">
    <source>
        <dbReference type="ARBA" id="ARBA00023229"/>
    </source>
</evidence>
<dbReference type="EC" id="2.3.3.10" evidence="4"/>
<sequence length="359" mass="38230">MPGVHGVPVLARGSGIAGWGAYVPRYRVKAEEIARVWGWEPSVPRSLGVEEKAVAGVDEDSVTMGVEAALNAIARAGVEPGRIGAVFFGTESKPYAVKPSATIVAEALGVTPETMASDLEFACRAASEGLRSALALVEAGHVEYALVIGSDTAQASPGDVLEFTAASGAAALVVGPSGDSVAVLEGVYTYVTDTPDFWRGAHSPYPLHGEGFTGEPAYFHHIESAVKGLMERLGLRPGDFDYAVFHQPNGRFPLRVAQRLGFPREKVLPGLVTPRIGNTYNASALLGFARVLDQARPGQRILLAPFGSGAGSDAYSFLVTDRIEERRGRAPSVDDYMEAKRYVDYAVYAKMRGLYTRIA</sequence>
<feature type="binding site" evidence="4">
    <location>
        <position position="278"/>
    </location>
    <ligand>
        <name>(3S)-3-hydroxy-3-methylglutaryl-CoA</name>
        <dbReference type="ChEBI" id="CHEBI:43074"/>
    </ligand>
</feature>
<dbReference type="GO" id="GO:0003985">
    <property type="term" value="F:acetyl-CoA C-acetyltransferase activity"/>
    <property type="evidence" value="ECO:0007669"/>
    <property type="project" value="UniProtKB-UniRule"/>
</dbReference>
<proteinExistence type="inferred from homology"/>
<evidence type="ECO:0000256" key="3">
    <source>
        <dbReference type="ARBA" id="ARBA00023315"/>
    </source>
</evidence>
<gene>
    <name evidence="6" type="ORF">CF15_01770</name>
</gene>
<comment type="pathway">
    <text evidence="4">Metabolic intermediate biosynthesis; (R)-mevalonate biosynthesis; (R)-mevalonate from acetyl-CoA: step 2/3.</text>
</comment>
<feature type="binding site" evidence="4">
    <location>
        <position position="255"/>
    </location>
    <ligand>
        <name>(3S)-3-hydroxy-3-methylglutaryl-CoA</name>
        <dbReference type="ChEBI" id="CHEBI:43074"/>
    </ligand>
</feature>
<keyword evidence="7" id="KW-1185">Reference proteome</keyword>
<dbReference type="InterPro" id="IPR004656">
    <property type="entry name" value="HMG_CoA_Synthase"/>
</dbReference>
<comment type="catalytic activity">
    <reaction evidence="4">
        <text>acetoacetyl-CoA + acetyl-CoA + H2O = (3S)-3-hydroxy-3-methylglutaryl-CoA + CoA + H(+)</text>
        <dbReference type="Rhea" id="RHEA:10188"/>
        <dbReference type="ChEBI" id="CHEBI:15377"/>
        <dbReference type="ChEBI" id="CHEBI:15378"/>
        <dbReference type="ChEBI" id="CHEBI:43074"/>
        <dbReference type="ChEBI" id="CHEBI:57286"/>
        <dbReference type="ChEBI" id="CHEBI:57287"/>
        <dbReference type="ChEBI" id="CHEBI:57288"/>
        <dbReference type="EC" id="2.3.3.10"/>
    </reaction>
</comment>
<feature type="binding site" evidence="4">
    <location>
        <position position="246"/>
    </location>
    <ligand>
        <name>(3S)-3-hydroxy-3-methylglutaryl-CoA</name>
        <dbReference type="ChEBI" id="CHEBI:43074"/>
    </ligand>
</feature>